<dbReference type="SUPFAM" id="SSF53474">
    <property type="entry name" value="alpha/beta-Hydrolases"/>
    <property type="match status" value="1"/>
</dbReference>
<dbReference type="Proteomes" id="UP001458946">
    <property type="component" value="Unassembled WGS sequence"/>
</dbReference>
<dbReference type="InterPro" id="IPR000073">
    <property type="entry name" value="AB_hydrolase_1"/>
</dbReference>
<dbReference type="InterPro" id="IPR050471">
    <property type="entry name" value="AB_hydrolase"/>
</dbReference>
<protein>
    <recommendedName>
        <fullName evidence="1">AB hydrolase-1 domain-containing protein</fullName>
    </recommendedName>
</protein>
<dbReference type="Gene3D" id="3.40.50.1820">
    <property type="entry name" value="alpha/beta hydrolase"/>
    <property type="match status" value="1"/>
</dbReference>
<reference evidence="2 3" key="1">
    <citation type="submission" date="2024-02" db="EMBL/GenBank/DDBJ databases">
        <title>Deinococcus xinjiangensis NBRC 107630.</title>
        <authorList>
            <person name="Ichikawa N."/>
            <person name="Katano-Makiyama Y."/>
            <person name="Hidaka K."/>
        </authorList>
    </citation>
    <scope>NUCLEOTIDE SEQUENCE [LARGE SCALE GENOMIC DNA]</scope>
    <source>
        <strain evidence="2 3">NBRC 107630</strain>
    </source>
</reference>
<evidence type="ECO:0000259" key="1">
    <source>
        <dbReference type="Pfam" id="PF00561"/>
    </source>
</evidence>
<dbReference type="RefSeq" id="WP_353540485.1">
    <property type="nucleotide sequence ID" value="NZ_BAABRN010000002.1"/>
</dbReference>
<dbReference type="InterPro" id="IPR029058">
    <property type="entry name" value="AB_hydrolase_fold"/>
</dbReference>
<keyword evidence="3" id="KW-1185">Reference proteome</keyword>
<name>A0ABP9VB52_9DEIO</name>
<organism evidence="2 3">
    <name type="scientific">Deinococcus xinjiangensis</name>
    <dbReference type="NCBI Taxonomy" id="457454"/>
    <lineage>
        <taxon>Bacteria</taxon>
        <taxon>Thermotogati</taxon>
        <taxon>Deinococcota</taxon>
        <taxon>Deinococci</taxon>
        <taxon>Deinococcales</taxon>
        <taxon>Deinococcaceae</taxon>
        <taxon>Deinococcus</taxon>
    </lineage>
</organism>
<accession>A0ABP9VB52</accession>
<evidence type="ECO:0000313" key="3">
    <source>
        <dbReference type="Proteomes" id="UP001458946"/>
    </source>
</evidence>
<gene>
    <name evidence="2" type="ORF">Dxin01_00219</name>
</gene>
<proteinExistence type="predicted"/>
<dbReference type="EMBL" id="BAABRN010000002">
    <property type="protein sequence ID" value="GAA5500498.1"/>
    <property type="molecule type" value="Genomic_DNA"/>
</dbReference>
<dbReference type="PANTHER" id="PTHR43433">
    <property type="entry name" value="HYDROLASE, ALPHA/BETA FOLD FAMILY PROTEIN"/>
    <property type="match status" value="1"/>
</dbReference>
<dbReference type="PANTHER" id="PTHR43433:SF5">
    <property type="entry name" value="AB HYDROLASE-1 DOMAIN-CONTAINING PROTEIN"/>
    <property type="match status" value="1"/>
</dbReference>
<feature type="domain" description="AB hydrolase-1" evidence="1">
    <location>
        <begin position="3"/>
        <end position="359"/>
    </location>
</feature>
<dbReference type="Pfam" id="PF00561">
    <property type="entry name" value="Abhydrolase_1"/>
    <property type="match status" value="1"/>
</dbReference>
<evidence type="ECO:0000313" key="2">
    <source>
        <dbReference type="EMBL" id="GAA5500498.1"/>
    </source>
</evidence>
<sequence>MTVVIQGGPGMSVQPLVSGVANLFGQLRPQSDLLMFEQRGVGVNTPNLSCSVAPAFASVQPSVFKAQAEECLAQYKAQGIHLADFNTRANADDVASLVKSLGYEQANLYGMSYGSRVAQEVVRRHPALVRSVILDGVLDPAESWASAQTKYMLHTLTRFGQACVAAGQCKEADLPDRIQRDADLIDSLGLTFPAYSAGQEEYLPLTGDFFLSYVHNLAYAAHGMLYLDQQLGKIEQRDIETLSGLPWDARNLWSGLNMGAFFAFACQDNAIDAASIEAAHAGLLPVFRRRGDLYKNLAGMCAEAGLTPAPDALTPIGGNVPMLLISGRYDAITPPELAERVAARFPNSKHVIFEDGGHVNGTGSECGAFTMLYFLNTLTVPDTSCAANRSLSGR</sequence>
<comment type="caution">
    <text evidence="2">The sequence shown here is derived from an EMBL/GenBank/DDBJ whole genome shotgun (WGS) entry which is preliminary data.</text>
</comment>